<feature type="transmembrane region" description="Helical" evidence="6">
    <location>
        <begin position="276"/>
        <end position="293"/>
    </location>
</feature>
<dbReference type="AlphaFoldDB" id="A0A6P1T2K7"/>
<feature type="transmembrane region" description="Helical" evidence="6">
    <location>
        <begin position="12"/>
        <end position="33"/>
    </location>
</feature>
<feature type="transmembrane region" description="Helical" evidence="6">
    <location>
        <begin position="249"/>
        <end position="270"/>
    </location>
</feature>
<feature type="transmembrane region" description="Helical" evidence="6">
    <location>
        <begin position="300"/>
        <end position="317"/>
    </location>
</feature>
<comment type="subcellular location">
    <subcellularLocation>
        <location evidence="1">Cell membrane</location>
        <topology evidence="1">Multi-pass membrane protein</topology>
    </subcellularLocation>
</comment>
<dbReference type="EMBL" id="CP046620">
    <property type="protein sequence ID" value="QHQ36237.1"/>
    <property type="molecule type" value="Genomic_DNA"/>
</dbReference>
<dbReference type="KEGG" id="amaq:GO499_14195"/>
<evidence type="ECO:0000256" key="4">
    <source>
        <dbReference type="ARBA" id="ARBA00022989"/>
    </source>
</evidence>
<evidence type="ECO:0000256" key="3">
    <source>
        <dbReference type="ARBA" id="ARBA00022692"/>
    </source>
</evidence>
<dbReference type="GO" id="GO:0005886">
    <property type="term" value="C:plasma membrane"/>
    <property type="evidence" value="ECO:0007669"/>
    <property type="project" value="UniProtKB-SubCell"/>
</dbReference>
<dbReference type="Proteomes" id="UP000464495">
    <property type="component" value="Chromosome"/>
</dbReference>
<dbReference type="InterPro" id="IPR001851">
    <property type="entry name" value="ABC_transp_permease"/>
</dbReference>
<evidence type="ECO:0000256" key="6">
    <source>
        <dbReference type="SAM" id="Phobius"/>
    </source>
</evidence>
<feature type="transmembrane region" description="Helical" evidence="6">
    <location>
        <begin position="54"/>
        <end position="76"/>
    </location>
</feature>
<evidence type="ECO:0000256" key="5">
    <source>
        <dbReference type="ARBA" id="ARBA00023136"/>
    </source>
</evidence>
<feature type="transmembrane region" description="Helical" evidence="6">
    <location>
        <begin position="202"/>
        <end position="221"/>
    </location>
</feature>
<dbReference type="PANTHER" id="PTHR47089:SF1">
    <property type="entry name" value="GUANOSINE ABC TRANSPORTER PERMEASE PROTEIN NUPP"/>
    <property type="match status" value="1"/>
</dbReference>
<keyword evidence="5 6" id="KW-0472">Membrane</keyword>
<evidence type="ECO:0000313" key="8">
    <source>
        <dbReference type="Proteomes" id="UP000464495"/>
    </source>
</evidence>
<reference evidence="7 8" key="1">
    <citation type="submission" date="2019-12" db="EMBL/GenBank/DDBJ databases">
        <title>Complete genome sequence of Algicella marina strain 9Alg 56(T) isolated from the red alga Tichocarpus crinitus.</title>
        <authorList>
            <person name="Kim S.-G."/>
            <person name="Nedashkovskaya O.I."/>
        </authorList>
    </citation>
    <scope>NUCLEOTIDE SEQUENCE [LARGE SCALE GENOMIC DNA]</scope>
    <source>
        <strain evidence="7 8">9Alg 56</strain>
    </source>
</reference>
<evidence type="ECO:0000256" key="1">
    <source>
        <dbReference type="ARBA" id="ARBA00004651"/>
    </source>
</evidence>
<proteinExistence type="predicted"/>
<dbReference type="Pfam" id="PF02653">
    <property type="entry name" value="BPD_transp_2"/>
    <property type="match status" value="1"/>
</dbReference>
<keyword evidence="8" id="KW-1185">Reference proteome</keyword>
<feature type="transmembrane region" description="Helical" evidence="6">
    <location>
        <begin position="329"/>
        <end position="349"/>
    </location>
</feature>
<keyword evidence="2" id="KW-1003">Cell membrane</keyword>
<organism evidence="7 8">
    <name type="scientific">Algicella marina</name>
    <dbReference type="NCBI Taxonomy" id="2683284"/>
    <lineage>
        <taxon>Bacteria</taxon>
        <taxon>Pseudomonadati</taxon>
        <taxon>Pseudomonadota</taxon>
        <taxon>Alphaproteobacteria</taxon>
        <taxon>Rhodobacterales</taxon>
        <taxon>Paracoccaceae</taxon>
        <taxon>Algicella</taxon>
    </lineage>
</organism>
<gene>
    <name evidence="7" type="ORF">GO499_14195</name>
</gene>
<dbReference type="RefSeq" id="WP_161862785.1">
    <property type="nucleotide sequence ID" value="NZ_CP046620.1"/>
</dbReference>
<feature type="transmembrane region" description="Helical" evidence="6">
    <location>
        <begin position="108"/>
        <end position="129"/>
    </location>
</feature>
<name>A0A6P1T2K7_9RHOB</name>
<keyword evidence="4 6" id="KW-1133">Transmembrane helix</keyword>
<accession>A0A6P1T2K7</accession>
<dbReference type="CDD" id="cd06580">
    <property type="entry name" value="TM_PBP1_transp_TpRbsC_like"/>
    <property type="match status" value="1"/>
</dbReference>
<dbReference type="PANTHER" id="PTHR47089">
    <property type="entry name" value="ABC TRANSPORTER, PERMEASE PROTEIN"/>
    <property type="match status" value="1"/>
</dbReference>
<sequence length="375" mass="40042">MTKSLPAWADVVLIPAINVLLAFLVAGLVVLFIGEDPVRAMGIMIKGSLGSSYGVGYTLFYTTNFIFTGLAVAVAFHASIFNIGGEGQAGVAGVGVALVCLTFDQTHWLLTLPIAVMGAALFGAGWAAIPAWLQAKRGSHIVITTIMFNYIAAALIIYLLNNYLKVPGAMALETRGFAEGAQIPAMHEIAGWFGAKMSRTPMNLSFFLALLAAFGVWLLIWRSRIGYEIRAFGFSEKAAVYAGIRPVRIIMIAMLLSGALAGMMAINTVMGSEKRLVLDSVLGAGFVGIAVALMGRSHPVGVILAALLFGILYQGGAELAFEIPAIPSQMILTIQALIILFTGSLENMVRFPVQNLFLRFNRPPMPKRGQTEAAK</sequence>
<protein>
    <submittedName>
        <fullName evidence="7">ABC transporter permease</fullName>
    </submittedName>
</protein>
<feature type="transmembrane region" description="Helical" evidence="6">
    <location>
        <begin position="141"/>
        <end position="160"/>
    </location>
</feature>
<evidence type="ECO:0000313" key="7">
    <source>
        <dbReference type="EMBL" id="QHQ36237.1"/>
    </source>
</evidence>
<dbReference type="GO" id="GO:0022857">
    <property type="term" value="F:transmembrane transporter activity"/>
    <property type="evidence" value="ECO:0007669"/>
    <property type="project" value="InterPro"/>
</dbReference>
<keyword evidence="3 6" id="KW-0812">Transmembrane</keyword>
<evidence type="ECO:0000256" key="2">
    <source>
        <dbReference type="ARBA" id="ARBA00022475"/>
    </source>
</evidence>